<name>A0A6M3L138_9ZZZZ</name>
<reference evidence="1" key="1">
    <citation type="submission" date="2020-03" db="EMBL/GenBank/DDBJ databases">
        <title>The deep terrestrial virosphere.</title>
        <authorList>
            <person name="Holmfeldt K."/>
            <person name="Nilsson E."/>
            <person name="Simone D."/>
            <person name="Lopez-Fernandez M."/>
            <person name="Wu X."/>
            <person name="de Brujin I."/>
            <person name="Lundin D."/>
            <person name="Andersson A."/>
            <person name="Bertilsson S."/>
            <person name="Dopson M."/>
        </authorList>
    </citation>
    <scope>NUCLEOTIDE SEQUENCE</scope>
    <source>
        <strain evidence="1">MM415B02810</strain>
    </source>
</reference>
<sequence>MTPLTLPGESPEAALRRLERRPDFTRLMETDAGQSLLREAARRAQMARRETVRA</sequence>
<accession>A0A6M3L138</accession>
<proteinExistence type="predicted"/>
<dbReference type="AlphaFoldDB" id="A0A6M3L138"/>
<gene>
    <name evidence="1" type="ORF">MM415B02810_0014</name>
</gene>
<evidence type="ECO:0000313" key="1">
    <source>
        <dbReference type="EMBL" id="QJA88216.1"/>
    </source>
</evidence>
<organism evidence="1">
    <name type="scientific">viral metagenome</name>
    <dbReference type="NCBI Taxonomy" id="1070528"/>
    <lineage>
        <taxon>unclassified sequences</taxon>
        <taxon>metagenomes</taxon>
        <taxon>organismal metagenomes</taxon>
    </lineage>
</organism>
<dbReference type="EMBL" id="MT142762">
    <property type="protein sequence ID" value="QJA88216.1"/>
    <property type="molecule type" value="Genomic_DNA"/>
</dbReference>
<protein>
    <submittedName>
        <fullName evidence="1">Uncharacterized protein</fullName>
    </submittedName>
</protein>